<dbReference type="Pfam" id="PF25209">
    <property type="entry name" value="Phage_capsid_4"/>
    <property type="match status" value="1"/>
</dbReference>
<keyword evidence="7" id="KW-1185">Reference proteome</keyword>
<evidence type="ECO:0000313" key="7">
    <source>
        <dbReference type="Proteomes" id="UP000187059"/>
    </source>
</evidence>
<feature type="region of interest" description="Disordered" evidence="4">
    <location>
        <begin position="219"/>
        <end position="238"/>
    </location>
</feature>
<evidence type="ECO:0000259" key="5">
    <source>
        <dbReference type="Pfam" id="PF04586"/>
    </source>
</evidence>
<dbReference type="KEGG" id="paby:Ga0080574_TMP1838"/>
<dbReference type="GO" id="GO:0008233">
    <property type="term" value="F:peptidase activity"/>
    <property type="evidence" value="ECO:0007669"/>
    <property type="project" value="UniProtKB-KW"/>
</dbReference>
<gene>
    <name evidence="6" type="ORF">Ga0080574_TMP1838</name>
</gene>
<accession>A0A1P8URZ5</accession>
<keyword evidence="1" id="KW-1188">Viral release from host cell</keyword>
<dbReference type="EMBL" id="CP015093">
    <property type="protein sequence ID" value="APZ52172.1"/>
    <property type="molecule type" value="Genomic_DNA"/>
</dbReference>
<evidence type="ECO:0000313" key="6">
    <source>
        <dbReference type="EMBL" id="APZ52172.1"/>
    </source>
</evidence>
<evidence type="ECO:0000256" key="3">
    <source>
        <dbReference type="ARBA" id="ARBA00022801"/>
    </source>
</evidence>
<dbReference type="InterPro" id="IPR054613">
    <property type="entry name" value="Peptidase_S78_dom"/>
</dbReference>
<evidence type="ECO:0000256" key="1">
    <source>
        <dbReference type="ARBA" id="ARBA00022612"/>
    </source>
</evidence>
<feature type="domain" description="Prohead serine protease" evidence="5">
    <location>
        <begin position="79"/>
        <end position="156"/>
    </location>
</feature>
<feature type="compositionally biased region" description="Polar residues" evidence="4">
    <location>
        <begin position="220"/>
        <end position="234"/>
    </location>
</feature>
<keyword evidence="3" id="KW-0378">Hydrolase</keyword>
<dbReference type="Proteomes" id="UP000187059">
    <property type="component" value="Chromosome"/>
</dbReference>
<reference evidence="6 7" key="1">
    <citation type="submission" date="2016-04" db="EMBL/GenBank/DDBJ databases">
        <title>Deep-sea bacteria in the southern Pacific.</title>
        <authorList>
            <person name="Tang K."/>
        </authorList>
    </citation>
    <scope>NUCLEOTIDE SEQUENCE [LARGE SCALE GENOMIC DNA]</scope>
    <source>
        <strain evidence="6 7">JLT2014</strain>
    </source>
</reference>
<dbReference type="OrthoDB" id="9806592at2"/>
<proteinExistence type="predicted"/>
<sequence>MTIHIRNLTPSPTTVNTEARTVEAIVSTGADTPRAGFVERLPLGRANLSRLPGAPVLDAHRAASTRDQLGVIEAAELRPEGIWVRMKFRSNAAAVSVLSDLEDGTLRGLSIGYQVAEWEETREGNIRVRTPKEWTPIEASVVPVPADPGAHFRNGERVMDPEEQTVETTTTTATTTRAQHNAEIRTIAETAGLTRAWADEQIDAEATPDTARRAAFEAMQTRSAQTATRSTGATIGTDHTDPAVIATRAGEALYARSHPDHELSAQARPYQAMTTVDLARDCLHRSGIGITGLSAATIITRALNTTSDFPLILGDTAGRELRRAYEAAPSGVRALARQTTARDFRAKRALQFGDGPELKRVRESGEFQHGTIEEAAETYSVETFGRIFGISRQALINDDLGAFTQIPAKLGNAARSFEAAQLVAKLIDNPAMSDGTAVFHADHGNLAASGGALSMTTLTAARTAMRRQTGLGGQLINATPYALVVPPELETVAEQLLTEINATTTDDVNPFAKLTLAVEPRLTNVTAWYVAANPATIDGLEYAYLEGAPGPQIETRQGFEVDGVQIKVRLDFGCGWIDHRGWYMNAGA</sequence>
<dbReference type="STRING" id="1250539.Ga0080574_TMP1838"/>
<name>A0A1P8URZ5_9RHOB</name>
<evidence type="ECO:0000256" key="2">
    <source>
        <dbReference type="ARBA" id="ARBA00022670"/>
    </source>
</evidence>
<organism evidence="6 7">
    <name type="scientific">Salipiger abyssi</name>
    <dbReference type="NCBI Taxonomy" id="1250539"/>
    <lineage>
        <taxon>Bacteria</taxon>
        <taxon>Pseudomonadati</taxon>
        <taxon>Pseudomonadota</taxon>
        <taxon>Alphaproteobacteria</taxon>
        <taxon>Rhodobacterales</taxon>
        <taxon>Roseobacteraceae</taxon>
        <taxon>Salipiger</taxon>
    </lineage>
</organism>
<dbReference type="NCBIfam" id="NF045541">
    <property type="entry name" value="scaf_prot_MCP2"/>
    <property type="match status" value="1"/>
</dbReference>
<dbReference type="AlphaFoldDB" id="A0A1P8URZ5"/>
<dbReference type="Pfam" id="PF04586">
    <property type="entry name" value="Peptidase_S78"/>
    <property type="match status" value="1"/>
</dbReference>
<dbReference type="GO" id="GO:0006508">
    <property type="term" value="P:proteolysis"/>
    <property type="evidence" value="ECO:0007669"/>
    <property type="project" value="UniProtKB-KW"/>
</dbReference>
<protein>
    <submittedName>
        <fullName evidence="6">Phage prohead protease, HK97 family</fullName>
    </submittedName>
</protein>
<evidence type="ECO:0000256" key="4">
    <source>
        <dbReference type="SAM" id="MobiDB-lite"/>
    </source>
</evidence>
<dbReference type="RefSeq" id="WP_076697681.1">
    <property type="nucleotide sequence ID" value="NZ_CP015093.1"/>
</dbReference>
<keyword evidence="2 6" id="KW-0645">Protease</keyword>